<feature type="signal peptide" evidence="2">
    <location>
        <begin position="1"/>
        <end position="18"/>
    </location>
</feature>
<keyword evidence="2" id="KW-0732">Signal</keyword>
<keyword evidence="4" id="KW-1185">Reference proteome</keyword>
<dbReference type="InterPro" id="IPR013783">
    <property type="entry name" value="Ig-like_fold"/>
</dbReference>
<dbReference type="AlphaFoldDB" id="A0AAN9CEI8"/>
<keyword evidence="1" id="KW-0812">Transmembrane</keyword>
<evidence type="ECO:0000313" key="3">
    <source>
        <dbReference type="EMBL" id="KAK7132770.1"/>
    </source>
</evidence>
<feature type="chain" id="PRO_5042820896" description="Immunoglobulin V-set domain-containing protein" evidence="2">
    <location>
        <begin position="19"/>
        <end position="206"/>
    </location>
</feature>
<dbReference type="SUPFAM" id="SSF48726">
    <property type="entry name" value="Immunoglobulin"/>
    <property type="match status" value="1"/>
</dbReference>
<organism evidence="3 4">
    <name type="scientific">Phoxinus phoxinus</name>
    <name type="common">Eurasian minnow</name>
    <dbReference type="NCBI Taxonomy" id="58324"/>
    <lineage>
        <taxon>Eukaryota</taxon>
        <taxon>Metazoa</taxon>
        <taxon>Chordata</taxon>
        <taxon>Craniata</taxon>
        <taxon>Vertebrata</taxon>
        <taxon>Euteleostomi</taxon>
        <taxon>Actinopterygii</taxon>
        <taxon>Neopterygii</taxon>
        <taxon>Teleostei</taxon>
        <taxon>Ostariophysi</taxon>
        <taxon>Cypriniformes</taxon>
        <taxon>Leuciscidae</taxon>
        <taxon>Phoxininae</taxon>
        <taxon>Phoxinus</taxon>
    </lineage>
</organism>
<keyword evidence="1" id="KW-1133">Transmembrane helix</keyword>
<comment type="caution">
    <text evidence="3">The sequence shown here is derived from an EMBL/GenBank/DDBJ whole genome shotgun (WGS) entry which is preliminary data.</text>
</comment>
<protein>
    <recommendedName>
        <fullName evidence="5">Immunoglobulin V-set domain-containing protein</fullName>
    </recommendedName>
</protein>
<sequence length="206" mass="22063">MIGLLFVLVTCWVGIVAAAAAVDDDKDEIESLGVSEGENLTIAIHIKKSDKDPQVLVTRSLLKGSSQEPIAHLICHDGDCVREGWVSGVSLIYDGGNVTLILMNVSYNQTGLYTVCKLSDTPLENKSYNVTVYPAPLSVISPSVMYSKSSAVLVLTILVLIIVVLIITGAIGVVYWKRSKETSYKVSQNDDTAASSLCGSLNVIDI</sequence>
<evidence type="ECO:0000256" key="2">
    <source>
        <dbReference type="SAM" id="SignalP"/>
    </source>
</evidence>
<feature type="transmembrane region" description="Helical" evidence="1">
    <location>
        <begin position="151"/>
        <end position="176"/>
    </location>
</feature>
<evidence type="ECO:0008006" key="5">
    <source>
        <dbReference type="Google" id="ProtNLM"/>
    </source>
</evidence>
<evidence type="ECO:0000256" key="1">
    <source>
        <dbReference type="SAM" id="Phobius"/>
    </source>
</evidence>
<dbReference type="EMBL" id="JAYKXH010000020">
    <property type="protein sequence ID" value="KAK7132770.1"/>
    <property type="molecule type" value="Genomic_DNA"/>
</dbReference>
<proteinExistence type="predicted"/>
<gene>
    <name evidence="3" type="ORF">R3I93_019112</name>
</gene>
<dbReference type="Gene3D" id="2.60.40.10">
    <property type="entry name" value="Immunoglobulins"/>
    <property type="match status" value="1"/>
</dbReference>
<accession>A0AAN9CEI8</accession>
<name>A0AAN9CEI8_9TELE</name>
<reference evidence="3 4" key="1">
    <citation type="submission" date="2024-02" db="EMBL/GenBank/DDBJ databases">
        <title>Chromosome-level genome assembly of the Eurasian Minnow (Phoxinus phoxinus).</title>
        <authorList>
            <person name="Oriowo T.O."/>
            <person name="Martin S."/>
            <person name="Stange M."/>
            <person name="Chrysostomakis Y."/>
            <person name="Brown T."/>
            <person name="Winkler S."/>
            <person name="Kukowka S."/>
            <person name="Myers E.W."/>
            <person name="Bohne A."/>
        </authorList>
    </citation>
    <scope>NUCLEOTIDE SEQUENCE [LARGE SCALE GENOMIC DNA]</scope>
    <source>
        <strain evidence="3">ZFMK-TIS-60720</strain>
        <tissue evidence="3">Whole Organism</tissue>
    </source>
</reference>
<dbReference type="Proteomes" id="UP001364617">
    <property type="component" value="Unassembled WGS sequence"/>
</dbReference>
<keyword evidence="1" id="KW-0472">Membrane</keyword>
<dbReference type="InterPro" id="IPR036179">
    <property type="entry name" value="Ig-like_dom_sf"/>
</dbReference>
<evidence type="ECO:0000313" key="4">
    <source>
        <dbReference type="Proteomes" id="UP001364617"/>
    </source>
</evidence>